<comment type="pathway">
    <text evidence="2 15">Cofactor biosynthesis; FAD biosynthesis; FAD from FMN: step 1/1.</text>
</comment>
<dbReference type="FunFam" id="3.40.50.620:FF:000021">
    <property type="entry name" value="Riboflavin biosynthesis protein"/>
    <property type="match status" value="1"/>
</dbReference>
<keyword evidence="7 15" id="KW-0548">Nucleotidyltransferase</keyword>
<dbReference type="CDD" id="cd02064">
    <property type="entry name" value="FAD_synthetase_N"/>
    <property type="match status" value="1"/>
</dbReference>
<name>A0A7X0SQ86_9BACL</name>
<dbReference type="NCBIfam" id="TIGR00083">
    <property type="entry name" value="ribF"/>
    <property type="match status" value="1"/>
</dbReference>
<evidence type="ECO:0000256" key="12">
    <source>
        <dbReference type="ARBA" id="ARBA00023268"/>
    </source>
</evidence>
<evidence type="ECO:0000256" key="5">
    <source>
        <dbReference type="ARBA" id="ARBA00022643"/>
    </source>
</evidence>
<keyword evidence="18" id="KW-1185">Reference proteome</keyword>
<evidence type="ECO:0000256" key="15">
    <source>
        <dbReference type="PIRNR" id="PIRNR004491"/>
    </source>
</evidence>
<accession>A0A7X0SQ86</accession>
<keyword evidence="12" id="KW-0511">Multifunctional enzyme</keyword>
<dbReference type="PIRSF" id="PIRSF004491">
    <property type="entry name" value="FAD_Synth"/>
    <property type="match status" value="1"/>
</dbReference>
<evidence type="ECO:0000256" key="4">
    <source>
        <dbReference type="ARBA" id="ARBA00022630"/>
    </source>
</evidence>
<dbReference type="GO" id="GO:0003919">
    <property type="term" value="F:FMN adenylyltransferase activity"/>
    <property type="evidence" value="ECO:0007669"/>
    <property type="project" value="UniProtKB-UniRule"/>
</dbReference>
<comment type="pathway">
    <text evidence="3 15">Cofactor biosynthesis; FMN biosynthesis; FMN from riboflavin (ATP route): step 1/1.</text>
</comment>
<keyword evidence="8 15" id="KW-0547">Nucleotide-binding</keyword>
<evidence type="ECO:0000256" key="14">
    <source>
        <dbReference type="ARBA" id="ARBA00049494"/>
    </source>
</evidence>
<evidence type="ECO:0000256" key="3">
    <source>
        <dbReference type="ARBA" id="ARBA00005201"/>
    </source>
</evidence>
<organism evidence="17 18">
    <name type="scientific">Cohnella zeiphila</name>
    <dbReference type="NCBI Taxonomy" id="2761120"/>
    <lineage>
        <taxon>Bacteria</taxon>
        <taxon>Bacillati</taxon>
        <taxon>Bacillota</taxon>
        <taxon>Bacilli</taxon>
        <taxon>Bacillales</taxon>
        <taxon>Paenibacillaceae</taxon>
        <taxon>Cohnella</taxon>
    </lineage>
</organism>
<evidence type="ECO:0000256" key="8">
    <source>
        <dbReference type="ARBA" id="ARBA00022741"/>
    </source>
</evidence>
<dbReference type="Proteomes" id="UP000564644">
    <property type="component" value="Unassembled WGS sequence"/>
</dbReference>
<dbReference type="InterPro" id="IPR015864">
    <property type="entry name" value="FAD_synthase"/>
</dbReference>
<dbReference type="NCBIfam" id="NF004162">
    <property type="entry name" value="PRK05627.1-5"/>
    <property type="match status" value="1"/>
</dbReference>
<dbReference type="GO" id="GO:0009398">
    <property type="term" value="P:FMN biosynthetic process"/>
    <property type="evidence" value="ECO:0007669"/>
    <property type="project" value="UniProtKB-UniRule"/>
</dbReference>
<dbReference type="UniPathway" id="UPA00276">
    <property type="reaction ID" value="UER00406"/>
</dbReference>
<dbReference type="EC" id="2.7.1.26" evidence="15"/>
<evidence type="ECO:0000256" key="2">
    <source>
        <dbReference type="ARBA" id="ARBA00004726"/>
    </source>
</evidence>
<dbReference type="PANTHER" id="PTHR22749:SF6">
    <property type="entry name" value="RIBOFLAVIN KINASE"/>
    <property type="match status" value="1"/>
</dbReference>
<keyword evidence="10 15" id="KW-0274">FAD</keyword>
<dbReference type="AlphaFoldDB" id="A0A7X0SQ86"/>
<dbReference type="SMART" id="SM00904">
    <property type="entry name" value="Flavokinase"/>
    <property type="match status" value="1"/>
</dbReference>
<protein>
    <recommendedName>
        <fullName evidence="15">Riboflavin biosynthesis protein</fullName>
    </recommendedName>
    <domain>
        <recommendedName>
            <fullName evidence="15">Riboflavin kinase</fullName>
            <ecNumber evidence="15">2.7.1.26</ecNumber>
        </recommendedName>
        <alternativeName>
            <fullName evidence="15">Flavokinase</fullName>
        </alternativeName>
    </domain>
    <domain>
        <recommendedName>
            <fullName evidence="15">FMN adenylyltransferase</fullName>
            <ecNumber evidence="15">2.7.7.2</ecNumber>
        </recommendedName>
        <alternativeName>
            <fullName evidence="15">FAD pyrophosphorylase</fullName>
        </alternativeName>
        <alternativeName>
            <fullName evidence="15">FAD synthase</fullName>
        </alternativeName>
    </domain>
</protein>
<dbReference type="Pfam" id="PF01687">
    <property type="entry name" value="Flavokinase"/>
    <property type="match status" value="1"/>
</dbReference>
<evidence type="ECO:0000256" key="13">
    <source>
        <dbReference type="ARBA" id="ARBA00047880"/>
    </source>
</evidence>
<dbReference type="GO" id="GO:0009231">
    <property type="term" value="P:riboflavin biosynthetic process"/>
    <property type="evidence" value="ECO:0007669"/>
    <property type="project" value="InterPro"/>
</dbReference>
<evidence type="ECO:0000256" key="6">
    <source>
        <dbReference type="ARBA" id="ARBA00022679"/>
    </source>
</evidence>
<dbReference type="Pfam" id="PF06574">
    <property type="entry name" value="FAD_syn"/>
    <property type="match status" value="1"/>
</dbReference>
<sequence>MERYEIAYSQAEESFVIPAEAVKTGGISLAIGFFDGVHLGHAEVVRRAVEQARERGQTPAVLTFDPHPRVVLGKDQYHTVLTPFPGKLELFETLGVEMALVLTFTPDFSQVSAERFVRDLLVPLGVGTAVVGFDFRFGHRGLGDAGLMSRASGSAIDVQVVEPVYLSGAKVSSTRIRELLDAGRCEEASQLLGRPFEVQGTVVHGRALGRQLGFPTANLELASPYFIPRYGVYAVTVTGEGIAAPLGGVINVGLRPTVDKPGGEPKLEVHLFDFSGDLYGKRLTVRFQSFLRPEMKFDSLDALIAQIGRDADEARKTLSVSDSRIS</sequence>
<reference evidence="17 18" key="1">
    <citation type="submission" date="2020-08" db="EMBL/GenBank/DDBJ databases">
        <title>Cohnella phylogeny.</title>
        <authorList>
            <person name="Dunlap C."/>
        </authorList>
    </citation>
    <scope>NUCLEOTIDE SEQUENCE [LARGE SCALE GENOMIC DNA]</scope>
    <source>
        <strain evidence="17 18">CBP 2801</strain>
    </source>
</reference>
<dbReference type="EMBL" id="JACJVO010000022">
    <property type="protein sequence ID" value="MBB6732900.1"/>
    <property type="molecule type" value="Genomic_DNA"/>
</dbReference>
<comment type="function">
    <text evidence="1">Catalyzes the phosphorylation of riboflavin to FMN followed by the adenylation of FMN to FAD.</text>
</comment>
<keyword evidence="9 15" id="KW-0418">Kinase</keyword>
<keyword evidence="6 15" id="KW-0808">Transferase</keyword>
<dbReference type="GO" id="GO:0005524">
    <property type="term" value="F:ATP binding"/>
    <property type="evidence" value="ECO:0007669"/>
    <property type="project" value="UniProtKB-UniRule"/>
</dbReference>
<dbReference type="InterPro" id="IPR023465">
    <property type="entry name" value="Riboflavin_kinase_dom_sf"/>
</dbReference>
<dbReference type="GO" id="GO:0006747">
    <property type="term" value="P:FAD biosynthetic process"/>
    <property type="evidence" value="ECO:0007669"/>
    <property type="project" value="UniProtKB-UniRule"/>
</dbReference>
<evidence type="ECO:0000256" key="10">
    <source>
        <dbReference type="ARBA" id="ARBA00022827"/>
    </source>
</evidence>
<dbReference type="UniPathway" id="UPA00277">
    <property type="reaction ID" value="UER00407"/>
</dbReference>
<keyword evidence="4 15" id="KW-0285">Flavoprotein</keyword>
<dbReference type="EC" id="2.7.7.2" evidence="15"/>
<dbReference type="InterPro" id="IPR023468">
    <property type="entry name" value="Riboflavin_kinase"/>
</dbReference>
<evidence type="ECO:0000256" key="7">
    <source>
        <dbReference type="ARBA" id="ARBA00022695"/>
    </source>
</evidence>
<gene>
    <name evidence="17" type="ORF">H7C18_18450</name>
</gene>
<dbReference type="GO" id="GO:0008531">
    <property type="term" value="F:riboflavin kinase activity"/>
    <property type="evidence" value="ECO:0007669"/>
    <property type="project" value="UniProtKB-UniRule"/>
</dbReference>
<comment type="catalytic activity">
    <reaction evidence="13 15">
        <text>riboflavin + ATP = FMN + ADP + H(+)</text>
        <dbReference type="Rhea" id="RHEA:14357"/>
        <dbReference type="ChEBI" id="CHEBI:15378"/>
        <dbReference type="ChEBI" id="CHEBI:30616"/>
        <dbReference type="ChEBI" id="CHEBI:57986"/>
        <dbReference type="ChEBI" id="CHEBI:58210"/>
        <dbReference type="ChEBI" id="CHEBI:456216"/>
        <dbReference type="EC" id="2.7.1.26"/>
    </reaction>
</comment>
<dbReference type="Gene3D" id="2.40.30.30">
    <property type="entry name" value="Riboflavin kinase-like"/>
    <property type="match status" value="1"/>
</dbReference>
<dbReference type="FunFam" id="2.40.30.30:FF:000003">
    <property type="entry name" value="Riboflavin biosynthesis protein"/>
    <property type="match status" value="1"/>
</dbReference>
<evidence type="ECO:0000259" key="16">
    <source>
        <dbReference type="SMART" id="SM00904"/>
    </source>
</evidence>
<dbReference type="Gene3D" id="3.40.50.620">
    <property type="entry name" value="HUPs"/>
    <property type="match status" value="1"/>
</dbReference>
<keyword evidence="5 15" id="KW-0288">FMN</keyword>
<dbReference type="SUPFAM" id="SSF52374">
    <property type="entry name" value="Nucleotidylyl transferase"/>
    <property type="match status" value="1"/>
</dbReference>
<dbReference type="SUPFAM" id="SSF82114">
    <property type="entry name" value="Riboflavin kinase-like"/>
    <property type="match status" value="1"/>
</dbReference>
<evidence type="ECO:0000256" key="11">
    <source>
        <dbReference type="ARBA" id="ARBA00022840"/>
    </source>
</evidence>
<comment type="catalytic activity">
    <reaction evidence="14 15">
        <text>FMN + ATP + H(+) = FAD + diphosphate</text>
        <dbReference type="Rhea" id="RHEA:17237"/>
        <dbReference type="ChEBI" id="CHEBI:15378"/>
        <dbReference type="ChEBI" id="CHEBI:30616"/>
        <dbReference type="ChEBI" id="CHEBI:33019"/>
        <dbReference type="ChEBI" id="CHEBI:57692"/>
        <dbReference type="ChEBI" id="CHEBI:58210"/>
        <dbReference type="EC" id="2.7.7.2"/>
    </reaction>
</comment>
<comment type="similarity">
    <text evidence="15">Belongs to the ribF family.</text>
</comment>
<evidence type="ECO:0000256" key="1">
    <source>
        <dbReference type="ARBA" id="ARBA00002121"/>
    </source>
</evidence>
<dbReference type="RefSeq" id="WP_185130565.1">
    <property type="nucleotide sequence ID" value="NZ_JACJVO010000022.1"/>
</dbReference>
<dbReference type="NCBIfam" id="NF004160">
    <property type="entry name" value="PRK05627.1-3"/>
    <property type="match status" value="1"/>
</dbReference>
<evidence type="ECO:0000313" key="18">
    <source>
        <dbReference type="Proteomes" id="UP000564644"/>
    </source>
</evidence>
<dbReference type="InterPro" id="IPR015865">
    <property type="entry name" value="Riboflavin_kinase_bac/euk"/>
</dbReference>
<keyword evidence="11 15" id="KW-0067">ATP-binding</keyword>
<comment type="caution">
    <text evidence="17">The sequence shown here is derived from an EMBL/GenBank/DDBJ whole genome shotgun (WGS) entry which is preliminary data.</text>
</comment>
<dbReference type="InterPro" id="IPR002606">
    <property type="entry name" value="Riboflavin_kinase_bac"/>
</dbReference>
<feature type="domain" description="Riboflavin kinase" evidence="16">
    <location>
        <begin position="191"/>
        <end position="319"/>
    </location>
</feature>
<dbReference type="InterPro" id="IPR014729">
    <property type="entry name" value="Rossmann-like_a/b/a_fold"/>
</dbReference>
<dbReference type="PANTHER" id="PTHR22749">
    <property type="entry name" value="RIBOFLAVIN KINASE/FMN ADENYLYLTRANSFERASE"/>
    <property type="match status" value="1"/>
</dbReference>
<proteinExistence type="inferred from homology"/>
<evidence type="ECO:0000256" key="9">
    <source>
        <dbReference type="ARBA" id="ARBA00022777"/>
    </source>
</evidence>
<evidence type="ECO:0000313" key="17">
    <source>
        <dbReference type="EMBL" id="MBB6732900.1"/>
    </source>
</evidence>